<sequence>MTKNRYRLLVVIALILLYLSLKIDPAFDLIPYPYQMRLPKPLEGEMTVLLCFIVLGWVAGLYGCMFFRPWAPSLNLVTAACGLLFIAGNNMLSIESSWAQVLDFLANASAGLVLMLPYFNDKVRKMFWPEPD</sequence>
<keyword evidence="3" id="KW-1185">Reference proteome</keyword>
<proteinExistence type="predicted"/>
<protein>
    <recommendedName>
        <fullName evidence="4">VanZ-like domain-containing protein</fullName>
    </recommendedName>
</protein>
<evidence type="ECO:0000313" key="2">
    <source>
        <dbReference type="EMBL" id="MCD2164078.1"/>
    </source>
</evidence>
<dbReference type="Proteomes" id="UP001199260">
    <property type="component" value="Unassembled WGS sequence"/>
</dbReference>
<keyword evidence="1" id="KW-1133">Transmembrane helix</keyword>
<comment type="caution">
    <text evidence="2">The sequence shown here is derived from an EMBL/GenBank/DDBJ whole genome shotgun (WGS) entry which is preliminary data.</text>
</comment>
<dbReference type="EMBL" id="JAJNCT010000005">
    <property type="protein sequence ID" value="MCD2164078.1"/>
    <property type="molecule type" value="Genomic_DNA"/>
</dbReference>
<gene>
    <name evidence="2" type="ORF">LPW39_02895</name>
</gene>
<dbReference type="RefSeq" id="WP_230771179.1">
    <property type="nucleotide sequence ID" value="NZ_JAJNCT010000005.1"/>
</dbReference>
<feature type="transmembrane region" description="Helical" evidence="1">
    <location>
        <begin position="98"/>
        <end position="119"/>
    </location>
</feature>
<name>A0AAW4XR86_9BURK</name>
<evidence type="ECO:0000313" key="3">
    <source>
        <dbReference type="Proteomes" id="UP001199260"/>
    </source>
</evidence>
<evidence type="ECO:0000256" key="1">
    <source>
        <dbReference type="SAM" id="Phobius"/>
    </source>
</evidence>
<keyword evidence="1" id="KW-0472">Membrane</keyword>
<dbReference type="AlphaFoldDB" id="A0AAW4XR86"/>
<accession>A0AAW4XR86</accession>
<reference evidence="2 3" key="1">
    <citation type="submission" date="2021-11" db="EMBL/GenBank/DDBJ databases">
        <title>Genome sequence.</title>
        <authorList>
            <person name="Sun Q."/>
        </authorList>
    </citation>
    <scope>NUCLEOTIDE SEQUENCE [LARGE SCALE GENOMIC DNA]</scope>
    <source>
        <strain evidence="2 3">KCTC 12005</strain>
    </source>
</reference>
<organism evidence="2 3">
    <name type="scientific">Comamonas koreensis</name>
    <dbReference type="NCBI Taxonomy" id="160825"/>
    <lineage>
        <taxon>Bacteria</taxon>
        <taxon>Pseudomonadati</taxon>
        <taxon>Pseudomonadota</taxon>
        <taxon>Betaproteobacteria</taxon>
        <taxon>Burkholderiales</taxon>
        <taxon>Comamonadaceae</taxon>
        <taxon>Comamonas</taxon>
    </lineage>
</organism>
<evidence type="ECO:0008006" key="4">
    <source>
        <dbReference type="Google" id="ProtNLM"/>
    </source>
</evidence>
<feature type="transmembrane region" description="Helical" evidence="1">
    <location>
        <begin position="74"/>
        <end position="92"/>
    </location>
</feature>
<keyword evidence="1" id="KW-0812">Transmembrane</keyword>
<feature type="transmembrane region" description="Helical" evidence="1">
    <location>
        <begin position="46"/>
        <end position="67"/>
    </location>
</feature>